<dbReference type="EMBL" id="KN828613">
    <property type="protein sequence ID" value="KIK74731.1"/>
    <property type="molecule type" value="Genomic_DNA"/>
</dbReference>
<dbReference type="Pfam" id="PF18803">
    <property type="entry name" value="CxC2"/>
    <property type="match status" value="1"/>
</dbReference>
<gene>
    <name evidence="2" type="ORF">PAXRUDRAFT_174846</name>
</gene>
<name>A0A0D0CUE7_9AGAM</name>
<dbReference type="AlphaFoldDB" id="A0A0D0CUE7"/>
<reference evidence="2 3" key="1">
    <citation type="submission" date="2014-04" db="EMBL/GenBank/DDBJ databases">
        <authorList>
            <consortium name="DOE Joint Genome Institute"/>
            <person name="Kuo A."/>
            <person name="Kohler A."/>
            <person name="Jargeat P."/>
            <person name="Nagy L.G."/>
            <person name="Floudas D."/>
            <person name="Copeland A."/>
            <person name="Barry K.W."/>
            <person name="Cichocki N."/>
            <person name="Veneault-Fourrey C."/>
            <person name="LaButti K."/>
            <person name="Lindquist E.A."/>
            <person name="Lipzen A."/>
            <person name="Lundell T."/>
            <person name="Morin E."/>
            <person name="Murat C."/>
            <person name="Sun H."/>
            <person name="Tunlid A."/>
            <person name="Henrissat B."/>
            <person name="Grigoriev I.V."/>
            <person name="Hibbett D.S."/>
            <person name="Martin F."/>
            <person name="Nordberg H.P."/>
            <person name="Cantor M.N."/>
            <person name="Hua S.X."/>
        </authorList>
    </citation>
    <scope>NUCLEOTIDE SEQUENCE [LARGE SCALE GENOMIC DNA]</scope>
    <source>
        <strain evidence="2 3">Ve08.2h10</strain>
    </source>
</reference>
<accession>A0A0D0CUE7</accession>
<dbReference type="InterPro" id="IPR041457">
    <property type="entry name" value="CxC2_KDZ-assoc"/>
</dbReference>
<feature type="domain" description="CxC2-like cysteine cluster KDZ transposase-associated" evidence="1">
    <location>
        <begin position="164"/>
        <end position="243"/>
    </location>
</feature>
<proteinExistence type="predicted"/>
<reference evidence="3" key="2">
    <citation type="submission" date="2015-01" db="EMBL/GenBank/DDBJ databases">
        <title>Evolutionary Origins and Diversification of the Mycorrhizal Mutualists.</title>
        <authorList>
            <consortium name="DOE Joint Genome Institute"/>
            <consortium name="Mycorrhizal Genomics Consortium"/>
            <person name="Kohler A."/>
            <person name="Kuo A."/>
            <person name="Nagy L.G."/>
            <person name="Floudas D."/>
            <person name="Copeland A."/>
            <person name="Barry K.W."/>
            <person name="Cichocki N."/>
            <person name="Veneault-Fourrey C."/>
            <person name="LaButti K."/>
            <person name="Lindquist E.A."/>
            <person name="Lipzen A."/>
            <person name="Lundell T."/>
            <person name="Morin E."/>
            <person name="Murat C."/>
            <person name="Riley R."/>
            <person name="Ohm R."/>
            <person name="Sun H."/>
            <person name="Tunlid A."/>
            <person name="Henrissat B."/>
            <person name="Grigoriev I.V."/>
            <person name="Hibbett D.S."/>
            <person name="Martin F."/>
        </authorList>
    </citation>
    <scope>NUCLEOTIDE SEQUENCE [LARGE SCALE GENOMIC DNA]</scope>
    <source>
        <strain evidence="3">Ve08.2h10</strain>
    </source>
</reference>
<evidence type="ECO:0000313" key="3">
    <source>
        <dbReference type="Proteomes" id="UP000054538"/>
    </source>
</evidence>
<dbReference type="PROSITE" id="PS51257">
    <property type="entry name" value="PROKAR_LIPOPROTEIN"/>
    <property type="match status" value="1"/>
</dbReference>
<evidence type="ECO:0000259" key="1">
    <source>
        <dbReference type="Pfam" id="PF18803"/>
    </source>
</evidence>
<sequence>MSYLFKGQPFPCHQVSGSCAGHSVVIVCSDPYFHAVRTVTLIPQIPLQTQNEFLREWQDNKELYLDILLQLEGPPEPWKPLFCTSCCRDDHRTHPFHWVEQWTGTHFQESSLRLAGFILHLRHDGGVCPSGVREVPQEVPNKEWEPSQPGARPPHLRVPDTPGYLVVVNTSGVHYCNLACCNCPGSPDPHLQLLGAGLFPASTACMSTVFTFKVLDNFIQDNVECGTAAMNYFSKLKRITSNVFPHLVPDQYRELLWMARIWRVLTLFKWNGFGHDLRAVGPGELVLFCLACPQKGVNLDPEIDKDMSRKVSKHPSPS</sequence>
<dbReference type="InParanoid" id="A0A0D0CUE7"/>
<dbReference type="Proteomes" id="UP000054538">
    <property type="component" value="Unassembled WGS sequence"/>
</dbReference>
<keyword evidence="3" id="KW-1185">Reference proteome</keyword>
<protein>
    <recommendedName>
        <fullName evidence="1">CxC2-like cysteine cluster KDZ transposase-associated domain-containing protein</fullName>
    </recommendedName>
</protein>
<dbReference type="OrthoDB" id="2678741at2759"/>
<evidence type="ECO:0000313" key="2">
    <source>
        <dbReference type="EMBL" id="KIK74731.1"/>
    </source>
</evidence>
<organism evidence="2 3">
    <name type="scientific">Paxillus rubicundulus Ve08.2h10</name>
    <dbReference type="NCBI Taxonomy" id="930991"/>
    <lineage>
        <taxon>Eukaryota</taxon>
        <taxon>Fungi</taxon>
        <taxon>Dikarya</taxon>
        <taxon>Basidiomycota</taxon>
        <taxon>Agaricomycotina</taxon>
        <taxon>Agaricomycetes</taxon>
        <taxon>Agaricomycetidae</taxon>
        <taxon>Boletales</taxon>
        <taxon>Paxilineae</taxon>
        <taxon>Paxillaceae</taxon>
        <taxon>Paxillus</taxon>
    </lineage>
</organism>
<dbReference type="HOGENOM" id="CLU_003703_1_1_1"/>